<reference evidence="3 4" key="1">
    <citation type="submission" date="2017-07" db="EMBL/GenBank/DDBJ databases">
        <title>Draft Genome Sequences of Select Purple Nonsulfur Bacteria.</title>
        <authorList>
            <person name="Lasarre B."/>
            <person name="Mckinlay J.B."/>
        </authorList>
    </citation>
    <scope>NUCLEOTIDE SEQUENCE [LARGE SCALE GENOMIC DNA]</scope>
    <source>
        <strain evidence="3 4">DSM 5909</strain>
    </source>
</reference>
<feature type="signal peptide" evidence="2">
    <location>
        <begin position="1"/>
        <end position="20"/>
    </location>
</feature>
<comment type="caution">
    <text evidence="3">The sequence shown here is derived from an EMBL/GenBank/DDBJ whole genome shotgun (WGS) entry which is preliminary data.</text>
</comment>
<sequence>MTFMRSAAAVWLAMCVLASAGLPARAQAPELPSTIRIVVPYPPGGPTDFFARVVANGLKDQLQKTVIVENRAGAGGVMGSSYVAKSPPDGGTLLLGLLGPLAIGPTISAMPFDPVKELAPIRLVASVTPVMIVSQKLGVTTVAELIAKAKAAPGKLNFASAGTGSLLHMLGELFSRETGISLQHVPYRGGAPAVTAVLSGEADMLFADAPVVMPHVESGGVRALAVTSPAREPALPDVPTFAEAGLPGMTSESWYGILAPAGTPPVLVARLEQAVTASLATPEVAANFARQGARVPDSTAAQFAAYLAAQVAKWGAIAREVDAKGK</sequence>
<dbReference type="Gene3D" id="3.40.190.10">
    <property type="entry name" value="Periplasmic binding protein-like II"/>
    <property type="match status" value="1"/>
</dbReference>
<evidence type="ECO:0000313" key="3">
    <source>
        <dbReference type="EMBL" id="RAI44019.1"/>
    </source>
</evidence>
<dbReference type="OrthoDB" id="7375033at2"/>
<keyword evidence="4" id="KW-1185">Reference proteome</keyword>
<dbReference type="SUPFAM" id="SSF53850">
    <property type="entry name" value="Periplasmic binding protein-like II"/>
    <property type="match status" value="1"/>
</dbReference>
<dbReference type="PANTHER" id="PTHR42928">
    <property type="entry name" value="TRICARBOXYLATE-BINDING PROTEIN"/>
    <property type="match status" value="1"/>
</dbReference>
<feature type="chain" id="PRO_5016433569" description="ABC transporter substrate-binding protein" evidence="2">
    <location>
        <begin position="21"/>
        <end position="326"/>
    </location>
</feature>
<dbReference type="EMBL" id="NPEX01000061">
    <property type="protein sequence ID" value="RAI44019.1"/>
    <property type="molecule type" value="Genomic_DNA"/>
</dbReference>
<dbReference type="PIRSF" id="PIRSF017082">
    <property type="entry name" value="YflP"/>
    <property type="match status" value="1"/>
</dbReference>
<dbReference type="InterPro" id="IPR005064">
    <property type="entry name" value="BUG"/>
</dbReference>
<organism evidence="3 4">
    <name type="scientific">Rhodoplanes roseus</name>
    <dbReference type="NCBI Taxonomy" id="29409"/>
    <lineage>
        <taxon>Bacteria</taxon>
        <taxon>Pseudomonadati</taxon>
        <taxon>Pseudomonadota</taxon>
        <taxon>Alphaproteobacteria</taxon>
        <taxon>Hyphomicrobiales</taxon>
        <taxon>Nitrobacteraceae</taxon>
        <taxon>Rhodoplanes</taxon>
    </lineage>
</organism>
<keyword evidence="2" id="KW-0732">Signal</keyword>
<dbReference type="Proteomes" id="UP000249130">
    <property type="component" value="Unassembled WGS sequence"/>
</dbReference>
<name>A0A327KZ56_9BRAD</name>
<proteinExistence type="inferred from homology"/>
<dbReference type="Pfam" id="PF03401">
    <property type="entry name" value="TctC"/>
    <property type="match status" value="1"/>
</dbReference>
<gene>
    <name evidence="3" type="ORF">CH341_11355</name>
</gene>
<dbReference type="RefSeq" id="WP_111419150.1">
    <property type="nucleotide sequence ID" value="NZ_NPEX01000061.1"/>
</dbReference>
<evidence type="ECO:0008006" key="5">
    <source>
        <dbReference type="Google" id="ProtNLM"/>
    </source>
</evidence>
<protein>
    <recommendedName>
        <fullName evidence="5">ABC transporter substrate-binding protein</fullName>
    </recommendedName>
</protein>
<accession>A0A327KZ56</accession>
<dbReference type="Gene3D" id="3.40.190.150">
    <property type="entry name" value="Bordetella uptake gene, domain 1"/>
    <property type="match status" value="1"/>
</dbReference>
<evidence type="ECO:0000256" key="2">
    <source>
        <dbReference type="SAM" id="SignalP"/>
    </source>
</evidence>
<dbReference type="InterPro" id="IPR042100">
    <property type="entry name" value="Bug_dom1"/>
</dbReference>
<evidence type="ECO:0000313" key="4">
    <source>
        <dbReference type="Proteomes" id="UP000249130"/>
    </source>
</evidence>
<dbReference type="PANTHER" id="PTHR42928:SF5">
    <property type="entry name" value="BLR1237 PROTEIN"/>
    <property type="match status" value="1"/>
</dbReference>
<comment type="similarity">
    <text evidence="1">Belongs to the UPF0065 (bug) family.</text>
</comment>
<evidence type="ECO:0000256" key="1">
    <source>
        <dbReference type="ARBA" id="ARBA00006987"/>
    </source>
</evidence>
<dbReference type="AlphaFoldDB" id="A0A327KZ56"/>